<proteinExistence type="predicted"/>
<gene>
    <name evidence="1" type="ORF">GT409_07370</name>
</gene>
<keyword evidence="2" id="KW-1185">Reference proteome</keyword>
<evidence type="ECO:0000313" key="2">
    <source>
        <dbReference type="Proteomes" id="UP000464954"/>
    </source>
</evidence>
<organism evidence="1 2">
    <name type="scientific">Tichowtungia aerotolerans</name>
    <dbReference type="NCBI Taxonomy" id="2697043"/>
    <lineage>
        <taxon>Bacteria</taxon>
        <taxon>Pseudomonadati</taxon>
        <taxon>Kiritimatiellota</taxon>
        <taxon>Tichowtungiia</taxon>
        <taxon>Tichowtungiales</taxon>
        <taxon>Tichowtungiaceae</taxon>
        <taxon>Tichowtungia</taxon>
    </lineage>
</organism>
<name>A0A6P1MDV4_9BACT</name>
<dbReference type="AlphaFoldDB" id="A0A6P1MDV4"/>
<dbReference type="KEGG" id="taer:GT409_07370"/>
<dbReference type="RefSeq" id="WP_160628449.1">
    <property type="nucleotide sequence ID" value="NZ_CP047593.1"/>
</dbReference>
<dbReference type="Proteomes" id="UP000464954">
    <property type="component" value="Chromosome"/>
</dbReference>
<evidence type="ECO:0000313" key="1">
    <source>
        <dbReference type="EMBL" id="QHI69275.1"/>
    </source>
</evidence>
<dbReference type="EMBL" id="CP047593">
    <property type="protein sequence ID" value="QHI69275.1"/>
    <property type="molecule type" value="Genomic_DNA"/>
</dbReference>
<protein>
    <submittedName>
        <fullName evidence="1">Uncharacterized protein</fullName>
    </submittedName>
</protein>
<accession>A0A6P1MDV4</accession>
<reference evidence="1 2" key="1">
    <citation type="submission" date="2020-01" db="EMBL/GenBank/DDBJ databases">
        <title>Ponticoccus aerotolerans gen. nov., sp. nov., an anaerobic bacterium and proposal of Ponticoccusceae fam. nov., Ponticoccusles ord. nov. and Ponticoccuse classis nov. in the phylum Kiritimatiellaeota.</title>
        <authorList>
            <person name="Zhou L.Y."/>
            <person name="Du Z.J."/>
        </authorList>
    </citation>
    <scope>NUCLEOTIDE SEQUENCE [LARGE SCALE GENOMIC DNA]</scope>
    <source>
        <strain evidence="1 2">S-5007</strain>
    </source>
</reference>
<sequence length="140" mass="16185">MKMKVTVTVVILFCIGCLIWRYTTHNENSIARVLKILQINDVHGVPENEAFQVNIVDRENISDFYAVFELADGAGEEFIRANGFKSDGYSAFPNRNGWNALPRWWDFDQVPDGPIFNKNNVLVFLRDNELYLYVFGDDEE</sequence>